<dbReference type="EMBL" id="MU393422">
    <property type="protein sequence ID" value="KAI4870879.1"/>
    <property type="molecule type" value="Genomic_DNA"/>
</dbReference>
<gene>
    <name evidence="1" type="ORF">F4820DRAFT_402225</name>
</gene>
<evidence type="ECO:0000313" key="1">
    <source>
        <dbReference type="EMBL" id="KAI4870879.1"/>
    </source>
</evidence>
<accession>A0ACB9ZGK8</accession>
<sequence>MHHVVGILYQYLALCLFLGAYSENTRQLLGFLNGRFPHRSCGPKLGRRTGRTTPLSEPNSNPCLASIFSRDLDLDRGGVGF</sequence>
<name>A0ACB9ZGK8_9PEZI</name>
<protein>
    <submittedName>
        <fullName evidence="1">Uncharacterized protein</fullName>
    </submittedName>
</protein>
<evidence type="ECO:0000313" key="2">
    <source>
        <dbReference type="Proteomes" id="UP001497700"/>
    </source>
</evidence>
<comment type="caution">
    <text evidence="1">The sequence shown here is derived from an EMBL/GenBank/DDBJ whole genome shotgun (WGS) entry which is preliminary data.</text>
</comment>
<reference evidence="1 2" key="1">
    <citation type="journal article" date="2022" name="New Phytol.">
        <title>Ecological generalism drives hyperdiversity of secondary metabolite gene clusters in xylarialean endophytes.</title>
        <authorList>
            <person name="Franco M.E.E."/>
            <person name="Wisecaver J.H."/>
            <person name="Arnold A.E."/>
            <person name="Ju Y.M."/>
            <person name="Slot J.C."/>
            <person name="Ahrendt S."/>
            <person name="Moore L.P."/>
            <person name="Eastman K.E."/>
            <person name="Scott K."/>
            <person name="Konkel Z."/>
            <person name="Mondo S.J."/>
            <person name="Kuo A."/>
            <person name="Hayes R.D."/>
            <person name="Haridas S."/>
            <person name="Andreopoulos B."/>
            <person name="Riley R."/>
            <person name="LaButti K."/>
            <person name="Pangilinan J."/>
            <person name="Lipzen A."/>
            <person name="Amirebrahimi M."/>
            <person name="Yan J."/>
            <person name="Adam C."/>
            <person name="Keymanesh K."/>
            <person name="Ng V."/>
            <person name="Louie K."/>
            <person name="Northen T."/>
            <person name="Drula E."/>
            <person name="Henrissat B."/>
            <person name="Hsieh H.M."/>
            <person name="Youens-Clark K."/>
            <person name="Lutzoni F."/>
            <person name="Miadlikowska J."/>
            <person name="Eastwood D.C."/>
            <person name="Hamelin R.C."/>
            <person name="Grigoriev I.V."/>
            <person name="U'Ren J.M."/>
        </authorList>
    </citation>
    <scope>NUCLEOTIDE SEQUENCE [LARGE SCALE GENOMIC DNA]</scope>
    <source>
        <strain evidence="1 2">CBS 119005</strain>
    </source>
</reference>
<organism evidence="1 2">
    <name type="scientific">Hypoxylon rubiginosum</name>
    <dbReference type="NCBI Taxonomy" id="110542"/>
    <lineage>
        <taxon>Eukaryota</taxon>
        <taxon>Fungi</taxon>
        <taxon>Dikarya</taxon>
        <taxon>Ascomycota</taxon>
        <taxon>Pezizomycotina</taxon>
        <taxon>Sordariomycetes</taxon>
        <taxon>Xylariomycetidae</taxon>
        <taxon>Xylariales</taxon>
        <taxon>Hypoxylaceae</taxon>
        <taxon>Hypoxylon</taxon>
    </lineage>
</organism>
<keyword evidence="2" id="KW-1185">Reference proteome</keyword>
<dbReference type="Proteomes" id="UP001497700">
    <property type="component" value="Unassembled WGS sequence"/>
</dbReference>
<proteinExistence type="predicted"/>